<dbReference type="PANTHER" id="PTHR32071">
    <property type="entry name" value="TRANSCRIPTIONAL REGULATORY PROTEIN"/>
    <property type="match status" value="1"/>
</dbReference>
<evidence type="ECO:0000259" key="5">
    <source>
        <dbReference type="PROSITE" id="PS50045"/>
    </source>
</evidence>
<dbReference type="InterPro" id="IPR025944">
    <property type="entry name" value="Sigma_54_int_dom_CS"/>
</dbReference>
<accession>Q6ANF6</accession>
<dbReference type="FunFam" id="3.40.50.300:FF:000006">
    <property type="entry name" value="DNA-binding transcriptional regulator NtrC"/>
    <property type="match status" value="1"/>
</dbReference>
<dbReference type="InterPro" id="IPR058031">
    <property type="entry name" value="AAA_lid_NorR"/>
</dbReference>
<dbReference type="PROSITE" id="PS00675">
    <property type="entry name" value="SIGMA54_INTERACT_1"/>
    <property type="match status" value="1"/>
</dbReference>
<dbReference type="PROSITE" id="PS00688">
    <property type="entry name" value="SIGMA54_INTERACT_3"/>
    <property type="match status" value="1"/>
</dbReference>
<evidence type="ECO:0000313" key="7">
    <source>
        <dbReference type="Proteomes" id="UP000000602"/>
    </source>
</evidence>
<dbReference type="eggNOG" id="COG3829">
    <property type="taxonomic scope" value="Bacteria"/>
</dbReference>
<dbReference type="InterPro" id="IPR027417">
    <property type="entry name" value="P-loop_NTPase"/>
</dbReference>
<reference evidence="7" key="1">
    <citation type="journal article" date="2004" name="Environ. Microbiol.">
        <title>The genome of Desulfotalea psychrophila, a sulfate-reducing bacterium from permanently cold Arctic sediments.</title>
        <authorList>
            <person name="Rabus R."/>
            <person name="Ruepp A."/>
            <person name="Frickey T."/>
            <person name="Rattei T."/>
            <person name="Fartmann B."/>
            <person name="Stark M."/>
            <person name="Bauer M."/>
            <person name="Zibat A."/>
            <person name="Lombardot T."/>
            <person name="Becker I."/>
            <person name="Amann J."/>
            <person name="Gellner K."/>
            <person name="Teeling H."/>
            <person name="Leuschner W.D."/>
            <person name="Gloeckner F.-O."/>
            <person name="Lupas A.N."/>
            <person name="Amann R."/>
            <person name="Klenk H.-P."/>
        </authorList>
    </citation>
    <scope>NUCLEOTIDE SEQUENCE [LARGE SCALE GENOMIC DNA]</scope>
    <source>
        <strain evidence="7">DSM 12343 / LSv54</strain>
    </source>
</reference>
<dbReference type="AlphaFoldDB" id="Q6ANF6"/>
<proteinExistence type="predicted"/>
<dbReference type="InterPro" id="IPR002078">
    <property type="entry name" value="Sigma_54_int"/>
</dbReference>
<gene>
    <name evidence="6" type="ordered locus">DP1389</name>
</gene>
<keyword evidence="3" id="KW-0805">Transcription regulation</keyword>
<dbReference type="HOGENOM" id="CLU_000445_8_1_7"/>
<keyword evidence="2" id="KW-0067">ATP-binding</keyword>
<keyword evidence="4" id="KW-0804">Transcription</keyword>
<evidence type="ECO:0000256" key="2">
    <source>
        <dbReference type="ARBA" id="ARBA00022840"/>
    </source>
</evidence>
<dbReference type="Pfam" id="PF25601">
    <property type="entry name" value="AAA_lid_14"/>
    <property type="match status" value="1"/>
</dbReference>
<sequence length="600" mass="66717">MPLWKQIVNQAPPSLGAIVLLSLQKQIQYYADTISKVTGFEVEVVDTNLIRIAGTGDYSKNIGKSIKKAGNLLKATLKSTKPLFIENPRKNSICKGCQTKEQCHELLSICAPISDGKNTYGAMELICFSEEIRKKLIPQRDVYVNFLQLLTSSIAAHVLEKHAQKNLNDLFDAMSEVIEINNRGTMICDTNGKVVFKNARAQEILHKTLNSNFENFSLTATGVTFSDLDEFIIRQGDRQQLLAGKRVKLDSKTSRFSSVFIFDTIQSVISLSSGPSSPEDASLQHIIGNSPLIRTLKSQIQATSDTNSSVLISGESGTGKELVARAIHFSGNRNKEPFVAINCGAIPDTLLESELFGYVGGAFTGASKQGQIGKFELAAGGVIFLDEISSMPLYLQVKLLRVLQERTITRLGAANPISVDIRIIAACNDNLHEMMLQNKFRNDLYYRLNVIPIETPPLRNRMEDLTLLIKHFTNKYCDLFNKDQIFLSKNIRQRMEKYLWPGNIRELENAIEYLVNIADKKGKIDETSIYSGFLVNPENLGTTIPLSPNNHPPVIPLKELEFQAITRAIALYGDSTEGKRQAAKSLGISLATLYRKTSTY</sequence>
<dbReference type="InterPro" id="IPR029016">
    <property type="entry name" value="GAF-like_dom_sf"/>
</dbReference>
<dbReference type="Gene3D" id="1.10.10.60">
    <property type="entry name" value="Homeodomain-like"/>
    <property type="match status" value="1"/>
</dbReference>
<dbReference type="SUPFAM" id="SSF52540">
    <property type="entry name" value="P-loop containing nucleoside triphosphate hydrolases"/>
    <property type="match status" value="1"/>
</dbReference>
<dbReference type="Gene3D" id="3.40.50.300">
    <property type="entry name" value="P-loop containing nucleotide triphosphate hydrolases"/>
    <property type="match status" value="1"/>
</dbReference>
<feature type="domain" description="Sigma-54 factor interaction" evidence="5">
    <location>
        <begin position="286"/>
        <end position="516"/>
    </location>
</feature>
<dbReference type="CDD" id="cd00009">
    <property type="entry name" value="AAA"/>
    <property type="match status" value="1"/>
</dbReference>
<dbReference type="Proteomes" id="UP000000602">
    <property type="component" value="Chromosome"/>
</dbReference>
<dbReference type="STRING" id="177439.DP1389"/>
<dbReference type="InterPro" id="IPR025662">
    <property type="entry name" value="Sigma_54_int_dom_ATP-bd_1"/>
</dbReference>
<keyword evidence="1" id="KW-0547">Nucleotide-binding</keyword>
<dbReference type="Pfam" id="PF00158">
    <property type="entry name" value="Sigma54_activat"/>
    <property type="match status" value="1"/>
</dbReference>
<evidence type="ECO:0000256" key="1">
    <source>
        <dbReference type="ARBA" id="ARBA00022741"/>
    </source>
</evidence>
<organism evidence="6 7">
    <name type="scientific">Desulfotalea psychrophila (strain LSv54 / DSM 12343)</name>
    <dbReference type="NCBI Taxonomy" id="177439"/>
    <lineage>
        <taxon>Bacteria</taxon>
        <taxon>Pseudomonadati</taxon>
        <taxon>Thermodesulfobacteriota</taxon>
        <taxon>Desulfobulbia</taxon>
        <taxon>Desulfobulbales</taxon>
        <taxon>Desulfocapsaceae</taxon>
        <taxon>Desulfotalea</taxon>
    </lineage>
</organism>
<name>Q6ANF6_DESPS</name>
<evidence type="ECO:0000256" key="3">
    <source>
        <dbReference type="ARBA" id="ARBA00023015"/>
    </source>
</evidence>
<evidence type="ECO:0000313" key="6">
    <source>
        <dbReference type="EMBL" id="CAG36118.1"/>
    </source>
</evidence>
<dbReference type="PROSITE" id="PS50045">
    <property type="entry name" value="SIGMA54_INTERACT_4"/>
    <property type="match status" value="1"/>
</dbReference>
<dbReference type="SMART" id="SM00382">
    <property type="entry name" value="AAA"/>
    <property type="match status" value="1"/>
</dbReference>
<dbReference type="Gene3D" id="1.10.8.60">
    <property type="match status" value="1"/>
</dbReference>
<dbReference type="GO" id="GO:0005524">
    <property type="term" value="F:ATP binding"/>
    <property type="evidence" value="ECO:0007669"/>
    <property type="project" value="UniProtKB-KW"/>
</dbReference>
<dbReference type="EMBL" id="CR522870">
    <property type="protein sequence ID" value="CAG36118.1"/>
    <property type="molecule type" value="Genomic_DNA"/>
</dbReference>
<dbReference type="InterPro" id="IPR003593">
    <property type="entry name" value="AAA+_ATPase"/>
</dbReference>
<keyword evidence="7" id="KW-1185">Reference proteome</keyword>
<dbReference type="KEGG" id="dps:DP1389"/>
<dbReference type="PANTHER" id="PTHR32071:SF57">
    <property type="entry name" value="C4-DICARBOXYLATE TRANSPORT TRANSCRIPTIONAL REGULATORY PROTEIN DCTD"/>
    <property type="match status" value="1"/>
</dbReference>
<evidence type="ECO:0000256" key="4">
    <source>
        <dbReference type="ARBA" id="ARBA00023163"/>
    </source>
</evidence>
<protein>
    <submittedName>
        <fullName evidence="6">Related to transcriptional regulator</fullName>
    </submittedName>
</protein>
<dbReference type="GO" id="GO:0006355">
    <property type="term" value="P:regulation of DNA-templated transcription"/>
    <property type="evidence" value="ECO:0007669"/>
    <property type="project" value="InterPro"/>
</dbReference>
<dbReference type="Gene3D" id="3.30.450.40">
    <property type="match status" value="1"/>
</dbReference>